<name>A0AAW2J8P4_SESRA</name>
<reference evidence="3" key="2">
    <citation type="journal article" date="2024" name="Plant">
        <title>Genomic evolution and insights into agronomic trait innovations of Sesamum species.</title>
        <authorList>
            <person name="Miao H."/>
            <person name="Wang L."/>
            <person name="Qu L."/>
            <person name="Liu H."/>
            <person name="Sun Y."/>
            <person name="Le M."/>
            <person name="Wang Q."/>
            <person name="Wei S."/>
            <person name="Zheng Y."/>
            <person name="Lin W."/>
            <person name="Duan Y."/>
            <person name="Cao H."/>
            <person name="Xiong S."/>
            <person name="Wang X."/>
            <person name="Wei L."/>
            <person name="Li C."/>
            <person name="Ma Q."/>
            <person name="Ju M."/>
            <person name="Zhao R."/>
            <person name="Li G."/>
            <person name="Mu C."/>
            <person name="Tian Q."/>
            <person name="Mei H."/>
            <person name="Zhang T."/>
            <person name="Gao T."/>
            <person name="Zhang H."/>
        </authorList>
    </citation>
    <scope>NUCLEOTIDE SEQUENCE</scope>
    <source>
        <strain evidence="3">G02</strain>
    </source>
</reference>
<feature type="compositionally biased region" description="Basic and acidic residues" evidence="1">
    <location>
        <begin position="362"/>
        <end position="373"/>
    </location>
</feature>
<evidence type="ECO:0000259" key="2">
    <source>
        <dbReference type="Pfam" id="PF03372"/>
    </source>
</evidence>
<evidence type="ECO:0000313" key="3">
    <source>
        <dbReference type="EMBL" id="KAL0289913.1"/>
    </source>
</evidence>
<dbReference type="Gene3D" id="3.60.10.10">
    <property type="entry name" value="Endonuclease/exonuclease/phosphatase"/>
    <property type="match status" value="1"/>
</dbReference>
<reference evidence="3" key="1">
    <citation type="submission" date="2020-06" db="EMBL/GenBank/DDBJ databases">
        <authorList>
            <person name="Li T."/>
            <person name="Hu X."/>
            <person name="Zhang T."/>
            <person name="Song X."/>
            <person name="Zhang H."/>
            <person name="Dai N."/>
            <person name="Sheng W."/>
            <person name="Hou X."/>
            <person name="Wei L."/>
        </authorList>
    </citation>
    <scope>NUCLEOTIDE SEQUENCE</scope>
    <source>
        <strain evidence="3">G02</strain>
        <tissue evidence="3">Leaf</tissue>
    </source>
</reference>
<dbReference type="Pfam" id="PF03372">
    <property type="entry name" value="Exo_endo_phos"/>
    <property type="match status" value="1"/>
</dbReference>
<keyword evidence="3" id="KW-0695">RNA-directed DNA polymerase</keyword>
<evidence type="ECO:0000256" key="1">
    <source>
        <dbReference type="SAM" id="MobiDB-lite"/>
    </source>
</evidence>
<dbReference type="GO" id="GO:0003964">
    <property type="term" value="F:RNA-directed DNA polymerase activity"/>
    <property type="evidence" value="ECO:0007669"/>
    <property type="project" value="UniProtKB-KW"/>
</dbReference>
<protein>
    <submittedName>
        <fullName evidence="3">LINE-1 reverse transcriptase</fullName>
    </submittedName>
</protein>
<feature type="region of interest" description="Disordered" evidence="1">
    <location>
        <begin position="352"/>
        <end position="373"/>
    </location>
</feature>
<dbReference type="PANTHER" id="PTHR33710:SF62">
    <property type="entry name" value="DUF4283 DOMAIN PROTEIN"/>
    <property type="match status" value="1"/>
</dbReference>
<dbReference type="InterPro" id="IPR036691">
    <property type="entry name" value="Endo/exonu/phosph_ase_sf"/>
</dbReference>
<dbReference type="InterPro" id="IPR005135">
    <property type="entry name" value="Endo/exonuclease/phosphatase"/>
</dbReference>
<proteinExistence type="predicted"/>
<keyword evidence="3" id="KW-0548">Nucleotidyltransferase</keyword>
<dbReference type="SUPFAM" id="SSF56219">
    <property type="entry name" value="DNase I-like"/>
    <property type="match status" value="1"/>
</dbReference>
<feature type="region of interest" description="Disordered" evidence="1">
    <location>
        <begin position="274"/>
        <end position="326"/>
    </location>
</feature>
<keyword evidence="3" id="KW-0808">Transferase</keyword>
<dbReference type="PANTHER" id="PTHR33710">
    <property type="entry name" value="BNAC02G09200D PROTEIN"/>
    <property type="match status" value="1"/>
</dbReference>
<organism evidence="3">
    <name type="scientific">Sesamum radiatum</name>
    <name type="common">Black benniseed</name>
    <dbReference type="NCBI Taxonomy" id="300843"/>
    <lineage>
        <taxon>Eukaryota</taxon>
        <taxon>Viridiplantae</taxon>
        <taxon>Streptophyta</taxon>
        <taxon>Embryophyta</taxon>
        <taxon>Tracheophyta</taxon>
        <taxon>Spermatophyta</taxon>
        <taxon>Magnoliopsida</taxon>
        <taxon>eudicotyledons</taxon>
        <taxon>Gunneridae</taxon>
        <taxon>Pentapetalae</taxon>
        <taxon>asterids</taxon>
        <taxon>lamiids</taxon>
        <taxon>Lamiales</taxon>
        <taxon>Pedaliaceae</taxon>
        <taxon>Sesamum</taxon>
    </lineage>
</organism>
<accession>A0AAW2J8P4</accession>
<sequence length="852" mass="97302">MRIFKWSPDFDPQTESPIAPVWIKLPGLPVHLFEKNALFTFAAKIGKPLRMDEPTADLSRPDLARVCVEIDLTAPKVQAVHLQINGKTYRQQVVYENCPPYCIFCNHLGHDMSVCISKHHPGINLNEKEPRTTGNTSSTNEETRDLRDVISYRRKGKAVVINPVASNITIHGSETLAPSYNANVHNNIDATNGVFLSHPHVPATEHHAGPFRPGHVEEASLDDFNYEDLLISELLDKDWDAENKRQNATHFTDIEAEEEMYKESDRDTCPSMVPNSLSDETPLKAVGHTKNLFRGESSRQRRPVDKPTKEHLPVSESEGKEELTPVSNRFQSLEDMETEEILHLIESTGKNITPANNYEAGGSKEETQGHRSGENRYQEMILTDSTAAHRHKRNKSLEEDMLKALKTGGKDLRRNLWEELVKLSNQDAPWIVGGDFNVILHPNENQGGDIHRMGPMDDFYDMITDTGLIDAGFEGEPFTWTNKRIWKGLDRVLYSKEWAETFNITRVAHLPRRLSDHHPLSIEASKAENKKPSSFRFQNMWLHHHSFLQTVKQSWELPTEGYGMYKLQQKLYRIKELLKKWNRETFGNVFSTVQQAKQEATEVERKFDRDPPETILIALNKSNAVIVHALTMEAEYWRQKSNCKWLEAGERNTKYFHSLVKKKRIKSTIHRIREGNQEITHPDRIRDSAASYFENLLAGQGVQPSTTYLPFQFSKIPEEIGNNLCSIPSVEDIRETVFSIDKDSVAGPDGFSSLFYQACWEYIARDVYDAVRDFFSGTPMPRSYTATTIVLIPKVESPQTWNDFRPISLCNVINKILSKLLYRRISQALPELISPSQSGFVLGRDLLVIISS</sequence>
<feature type="domain" description="Endonuclease/exonuclease/phosphatase" evidence="2">
    <location>
        <begin position="417"/>
        <end position="517"/>
    </location>
</feature>
<comment type="caution">
    <text evidence="3">The sequence shown here is derived from an EMBL/GenBank/DDBJ whole genome shotgun (WGS) entry which is preliminary data.</text>
</comment>
<dbReference type="EMBL" id="JACGWJ010000656">
    <property type="protein sequence ID" value="KAL0289913.1"/>
    <property type="molecule type" value="Genomic_DNA"/>
</dbReference>
<gene>
    <name evidence="3" type="ORF">Sradi_7061600</name>
</gene>
<feature type="compositionally biased region" description="Basic and acidic residues" evidence="1">
    <location>
        <begin position="296"/>
        <end position="323"/>
    </location>
</feature>
<dbReference type="AlphaFoldDB" id="A0AAW2J8P4"/>